<proteinExistence type="predicted"/>
<accession>A0ABS4Z4A8</accession>
<keyword evidence="2" id="KW-1185">Reference proteome</keyword>
<dbReference type="PANTHER" id="PTHR10000">
    <property type="entry name" value="PHOSPHOSERINE PHOSPHATASE"/>
    <property type="match status" value="1"/>
</dbReference>
<sequence>MSPVAPRARDLDDRVPRVVVTDMDGTFLSPDGTVSAENRAAVLAAQEAGILVLFATGRPVRWLDVIRDLPGAHPTVIASNGAVLYDLGSGELLDRVCVDPLVALEAVRAVRAAVPDAAFAFESGTRFGHEDGYRLWRSDPAVDPALFTGPAEQIAHTEPFVKMLVQSQALDADRLLADVLAVVGDRLTVTHSAAHGVGLVEVSGPGVSKASMLARCCARLGVDPADVAAFGDMPNDVAMLSWAGLPHVVANAHPLLLEGPYRVVPANAESGVGRTIQDWVARTAATAGAEPTLTS</sequence>
<dbReference type="InterPro" id="IPR006379">
    <property type="entry name" value="HAD-SF_hydro_IIB"/>
</dbReference>
<dbReference type="SUPFAM" id="SSF56784">
    <property type="entry name" value="HAD-like"/>
    <property type="match status" value="1"/>
</dbReference>
<dbReference type="InterPro" id="IPR023214">
    <property type="entry name" value="HAD_sf"/>
</dbReference>
<gene>
    <name evidence="1" type="ORF">JOF54_000813</name>
</gene>
<dbReference type="EMBL" id="JAGIOB010000001">
    <property type="protein sequence ID" value="MBP2415891.1"/>
    <property type="molecule type" value="Genomic_DNA"/>
</dbReference>
<evidence type="ECO:0000313" key="1">
    <source>
        <dbReference type="EMBL" id="MBP2415891.1"/>
    </source>
</evidence>
<dbReference type="Proteomes" id="UP000758168">
    <property type="component" value="Unassembled WGS sequence"/>
</dbReference>
<organism evidence="1 2">
    <name type="scientific">Microlunatus capsulatus</name>
    <dbReference type="NCBI Taxonomy" id="99117"/>
    <lineage>
        <taxon>Bacteria</taxon>
        <taxon>Bacillati</taxon>
        <taxon>Actinomycetota</taxon>
        <taxon>Actinomycetes</taxon>
        <taxon>Propionibacteriales</taxon>
        <taxon>Propionibacteriaceae</taxon>
        <taxon>Microlunatus</taxon>
    </lineage>
</organism>
<dbReference type="Gene3D" id="3.40.50.1000">
    <property type="entry name" value="HAD superfamily/HAD-like"/>
    <property type="match status" value="1"/>
</dbReference>
<comment type="caution">
    <text evidence="1">The sequence shown here is derived from an EMBL/GenBank/DDBJ whole genome shotgun (WGS) entry which is preliminary data.</text>
</comment>
<name>A0ABS4Z4A8_9ACTN</name>
<dbReference type="PANTHER" id="PTHR10000:SF8">
    <property type="entry name" value="HAD SUPERFAMILY HYDROLASE-LIKE, TYPE 3"/>
    <property type="match status" value="1"/>
</dbReference>
<dbReference type="RefSeq" id="WP_210053204.1">
    <property type="nucleotide sequence ID" value="NZ_BAAAMH010000021.1"/>
</dbReference>
<dbReference type="InterPro" id="IPR036412">
    <property type="entry name" value="HAD-like_sf"/>
</dbReference>
<dbReference type="NCBIfam" id="TIGR01484">
    <property type="entry name" value="HAD-SF-IIB"/>
    <property type="match status" value="1"/>
</dbReference>
<dbReference type="Pfam" id="PF08282">
    <property type="entry name" value="Hydrolase_3"/>
    <property type="match status" value="1"/>
</dbReference>
<evidence type="ECO:0000313" key="2">
    <source>
        <dbReference type="Proteomes" id="UP000758168"/>
    </source>
</evidence>
<reference evidence="1 2" key="1">
    <citation type="submission" date="2021-03" db="EMBL/GenBank/DDBJ databases">
        <title>Sequencing the genomes of 1000 actinobacteria strains.</title>
        <authorList>
            <person name="Klenk H.-P."/>
        </authorList>
    </citation>
    <scope>NUCLEOTIDE SEQUENCE [LARGE SCALE GENOMIC DNA]</scope>
    <source>
        <strain evidence="1 2">DSM 12936</strain>
    </source>
</reference>
<protein>
    <submittedName>
        <fullName evidence="1">Cof subfamily protein (Haloacid dehalogenase superfamily)</fullName>
    </submittedName>
</protein>
<dbReference type="Gene3D" id="3.30.1240.10">
    <property type="match status" value="1"/>
</dbReference>